<feature type="signal peptide" evidence="12">
    <location>
        <begin position="1"/>
        <end position="37"/>
    </location>
</feature>
<dbReference type="InterPro" id="IPR009045">
    <property type="entry name" value="Zn_M74/Hedgehog-like"/>
</dbReference>
<dbReference type="Gene3D" id="3.30.1380.10">
    <property type="match status" value="1"/>
</dbReference>
<dbReference type="GO" id="GO:0046872">
    <property type="term" value="F:metal ion binding"/>
    <property type="evidence" value="ECO:0007669"/>
    <property type="project" value="UniProtKB-KW"/>
</dbReference>
<evidence type="ECO:0000313" key="14">
    <source>
        <dbReference type="Proteomes" id="UP000476030"/>
    </source>
</evidence>
<dbReference type="Pfam" id="PF05951">
    <property type="entry name" value="Peptidase_M15_2"/>
    <property type="match status" value="1"/>
</dbReference>
<dbReference type="GO" id="GO:0071555">
    <property type="term" value="P:cell wall organization"/>
    <property type="evidence" value="ECO:0007669"/>
    <property type="project" value="UniProtKB-KW"/>
</dbReference>
<keyword evidence="5 12" id="KW-0732">Signal</keyword>
<dbReference type="EMBL" id="WTUW01000002">
    <property type="protein sequence ID" value="MZR31580.1"/>
    <property type="molecule type" value="Genomic_DNA"/>
</dbReference>
<evidence type="ECO:0000256" key="1">
    <source>
        <dbReference type="ARBA" id="ARBA00001947"/>
    </source>
</evidence>
<evidence type="ECO:0000256" key="2">
    <source>
        <dbReference type="ARBA" id="ARBA00004776"/>
    </source>
</evidence>
<sequence length="191" mass="21497">MNNTAETLSRHRSRRLFLRNGVAAVSAGFFLPSIAQAATQFTGHEKKLFLNNLHTGERLQSVFWIEGKFVPESLREINYLLRDFRTDEVAKIDPKLLLLIHKLHHSVDASKSAQIISGYRSPKTNAALRKNSSNVAKKSYHMKGMAIDLRIGGVDLKYLQKAAKSLKGGGVGYYPKSQFLHIDTGPVRYWT</sequence>
<keyword evidence="6" id="KW-0378">Hydrolase</keyword>
<name>A0A6L8WAV7_9PROT</name>
<gene>
    <name evidence="13" type="ORF">GQE98_13140</name>
</gene>
<evidence type="ECO:0000256" key="7">
    <source>
        <dbReference type="ARBA" id="ARBA00022833"/>
    </source>
</evidence>
<evidence type="ECO:0000256" key="4">
    <source>
        <dbReference type="ARBA" id="ARBA00022723"/>
    </source>
</evidence>
<evidence type="ECO:0000313" key="13">
    <source>
        <dbReference type="EMBL" id="MZR31580.1"/>
    </source>
</evidence>
<dbReference type="PROSITE" id="PS51318">
    <property type="entry name" value="TAT"/>
    <property type="match status" value="1"/>
</dbReference>
<keyword evidence="9" id="KW-0961">Cell wall biogenesis/degradation</keyword>
<organism evidence="13 14">
    <name type="scientific">Sneathiella litorea</name>
    <dbReference type="NCBI Taxonomy" id="2606216"/>
    <lineage>
        <taxon>Bacteria</taxon>
        <taxon>Pseudomonadati</taxon>
        <taxon>Pseudomonadota</taxon>
        <taxon>Alphaproteobacteria</taxon>
        <taxon>Sneathiellales</taxon>
        <taxon>Sneathiellaceae</taxon>
        <taxon>Sneathiella</taxon>
    </lineage>
</organism>
<evidence type="ECO:0000256" key="9">
    <source>
        <dbReference type="ARBA" id="ARBA00023316"/>
    </source>
</evidence>
<evidence type="ECO:0000256" key="11">
    <source>
        <dbReference type="ARBA" id="ARBA00093666"/>
    </source>
</evidence>
<dbReference type="CDD" id="cd14844">
    <property type="entry name" value="Zn-DD-carboxypeptidase_like"/>
    <property type="match status" value="1"/>
</dbReference>
<evidence type="ECO:0000256" key="6">
    <source>
        <dbReference type="ARBA" id="ARBA00022801"/>
    </source>
</evidence>
<keyword evidence="4" id="KW-0479">Metal-binding</keyword>
<dbReference type="InterPro" id="IPR006311">
    <property type="entry name" value="TAT_signal"/>
</dbReference>
<protein>
    <recommendedName>
        <fullName evidence="11">Murein endopeptidase K</fullName>
    </recommendedName>
</protein>
<keyword evidence="8" id="KW-0482">Metalloprotease</keyword>
<comment type="similarity">
    <text evidence="10">Belongs to the peptidase M15 family.</text>
</comment>
<evidence type="ECO:0000256" key="12">
    <source>
        <dbReference type="SAM" id="SignalP"/>
    </source>
</evidence>
<keyword evidence="14" id="KW-1185">Reference proteome</keyword>
<keyword evidence="7" id="KW-0862">Zinc</keyword>
<dbReference type="GO" id="GO:0008237">
    <property type="term" value="F:metallopeptidase activity"/>
    <property type="evidence" value="ECO:0007669"/>
    <property type="project" value="UniProtKB-KW"/>
</dbReference>
<dbReference type="PANTHER" id="PTHR37425:SF1">
    <property type="entry name" value="OUTER MEMBRANE PROTEIN"/>
    <property type="match status" value="1"/>
</dbReference>
<comment type="caution">
    <text evidence="13">The sequence shown here is derived from an EMBL/GenBank/DDBJ whole genome shotgun (WGS) entry which is preliminary data.</text>
</comment>
<dbReference type="AlphaFoldDB" id="A0A6L8WAV7"/>
<dbReference type="InterPro" id="IPR010275">
    <property type="entry name" value="MepK"/>
</dbReference>
<accession>A0A6L8WAV7</accession>
<comment type="cofactor">
    <cofactor evidence="1">
        <name>Zn(2+)</name>
        <dbReference type="ChEBI" id="CHEBI:29105"/>
    </cofactor>
</comment>
<reference evidence="13 14" key="1">
    <citation type="submission" date="2019-12" db="EMBL/GenBank/DDBJ databases">
        <title>Snethiella sp. nov. sp. isolated from sea sand.</title>
        <authorList>
            <person name="Kim J."/>
            <person name="Jeong S.E."/>
            <person name="Jung H.S."/>
            <person name="Jeon C.O."/>
        </authorList>
    </citation>
    <scope>NUCLEOTIDE SEQUENCE [LARGE SCALE GENOMIC DNA]</scope>
    <source>
        <strain evidence="13 14">DP05</strain>
    </source>
</reference>
<evidence type="ECO:0000256" key="5">
    <source>
        <dbReference type="ARBA" id="ARBA00022729"/>
    </source>
</evidence>
<dbReference type="SUPFAM" id="SSF55166">
    <property type="entry name" value="Hedgehog/DD-peptidase"/>
    <property type="match status" value="1"/>
</dbReference>
<evidence type="ECO:0000256" key="3">
    <source>
        <dbReference type="ARBA" id="ARBA00022670"/>
    </source>
</evidence>
<comment type="pathway">
    <text evidence="2">Cell wall biogenesis; cell wall polysaccharide biosynthesis.</text>
</comment>
<dbReference type="Proteomes" id="UP000476030">
    <property type="component" value="Unassembled WGS sequence"/>
</dbReference>
<feature type="chain" id="PRO_5026681915" description="Murein endopeptidase K" evidence="12">
    <location>
        <begin position="38"/>
        <end position="191"/>
    </location>
</feature>
<evidence type="ECO:0000256" key="10">
    <source>
        <dbReference type="ARBA" id="ARBA00093448"/>
    </source>
</evidence>
<keyword evidence="3" id="KW-0645">Protease</keyword>
<evidence type="ECO:0000256" key="8">
    <source>
        <dbReference type="ARBA" id="ARBA00023049"/>
    </source>
</evidence>
<dbReference type="GO" id="GO:0006508">
    <property type="term" value="P:proteolysis"/>
    <property type="evidence" value="ECO:0007669"/>
    <property type="project" value="UniProtKB-KW"/>
</dbReference>
<dbReference type="RefSeq" id="WP_161316071.1">
    <property type="nucleotide sequence ID" value="NZ_WTUW01000002.1"/>
</dbReference>
<dbReference type="PANTHER" id="PTHR37425">
    <property type="match status" value="1"/>
</dbReference>
<proteinExistence type="inferred from homology"/>